<dbReference type="Proteomes" id="UP000886865">
    <property type="component" value="Unassembled WGS sequence"/>
</dbReference>
<evidence type="ECO:0000313" key="3">
    <source>
        <dbReference type="EMBL" id="HIS74462.1"/>
    </source>
</evidence>
<dbReference type="AlphaFoldDB" id="A0A9D1FIS1"/>
<dbReference type="Pfam" id="PF05860">
    <property type="entry name" value="TPS"/>
    <property type="match status" value="1"/>
</dbReference>
<organism evidence="3 4">
    <name type="scientific">Candidatus Galligastranaerophilus intestinavium</name>
    <dbReference type="NCBI Taxonomy" id="2840836"/>
    <lineage>
        <taxon>Bacteria</taxon>
        <taxon>Candidatus Galligastranaerophilus</taxon>
    </lineage>
</organism>
<evidence type="ECO:0000256" key="1">
    <source>
        <dbReference type="SAM" id="SignalP"/>
    </source>
</evidence>
<evidence type="ECO:0000259" key="2">
    <source>
        <dbReference type="SMART" id="SM00912"/>
    </source>
</evidence>
<proteinExistence type="predicted"/>
<dbReference type="InterPro" id="IPR008638">
    <property type="entry name" value="FhaB/CdiA-like_TPS"/>
</dbReference>
<evidence type="ECO:0000313" key="4">
    <source>
        <dbReference type="Proteomes" id="UP000886865"/>
    </source>
</evidence>
<reference evidence="3" key="2">
    <citation type="journal article" date="2021" name="PeerJ">
        <title>Extensive microbial diversity within the chicken gut microbiome revealed by metagenomics and culture.</title>
        <authorList>
            <person name="Gilroy R."/>
            <person name="Ravi A."/>
            <person name="Getino M."/>
            <person name="Pursley I."/>
            <person name="Horton D.L."/>
            <person name="Alikhan N.F."/>
            <person name="Baker D."/>
            <person name="Gharbi K."/>
            <person name="Hall N."/>
            <person name="Watson M."/>
            <person name="Adriaenssens E.M."/>
            <person name="Foster-Nyarko E."/>
            <person name="Jarju S."/>
            <person name="Secka A."/>
            <person name="Antonio M."/>
            <person name="Oren A."/>
            <person name="Chaudhuri R.R."/>
            <person name="La Ragione R."/>
            <person name="Hildebrand F."/>
            <person name="Pallen M.J."/>
        </authorList>
    </citation>
    <scope>NUCLEOTIDE SEQUENCE</scope>
    <source>
        <strain evidence="3">CHK152-2871</strain>
    </source>
</reference>
<keyword evidence="1" id="KW-0732">Signal</keyword>
<dbReference type="EMBL" id="DVJQ01000048">
    <property type="protein sequence ID" value="HIS74462.1"/>
    <property type="molecule type" value="Genomic_DNA"/>
</dbReference>
<dbReference type="Gene3D" id="2.160.20.10">
    <property type="entry name" value="Single-stranded right-handed beta-helix, Pectin lyase-like"/>
    <property type="match status" value="1"/>
</dbReference>
<accession>A0A9D1FIS1</accession>
<feature type="domain" description="Filamentous haemagglutinin FhaB/tRNA nuclease CdiA-like TPS" evidence="2">
    <location>
        <begin position="38"/>
        <end position="159"/>
    </location>
</feature>
<feature type="chain" id="PRO_5038637045" evidence="1">
    <location>
        <begin position="31"/>
        <end position="1050"/>
    </location>
</feature>
<dbReference type="InterPro" id="IPR012334">
    <property type="entry name" value="Pectin_lyas_fold"/>
</dbReference>
<dbReference type="SUPFAM" id="SSF51126">
    <property type="entry name" value="Pectin lyase-like"/>
    <property type="match status" value="1"/>
</dbReference>
<name>A0A9D1FIS1_9BACT</name>
<reference evidence="3" key="1">
    <citation type="submission" date="2020-10" db="EMBL/GenBank/DDBJ databases">
        <authorList>
            <person name="Gilroy R."/>
        </authorList>
    </citation>
    <scope>NUCLEOTIDE SEQUENCE</scope>
    <source>
        <strain evidence="3">CHK152-2871</strain>
    </source>
</reference>
<sequence>MKLKHKKLASALILLSFLSYMPLSSTMVFALDAGAMPDLNNKLNGSVTVDGNRMDVTVQGGAGAVGQFDWNSFNVGSNGHVNFGFTNNSQTSLNRVLASGGLSQIYGKLTNSCAGADCSSYMGTGKVILINPNGIMFGAGSQVDLNSFTATTFDLKGAKNLKDMSAEELKAYKNQINVTANGLPADMVTNAQFIRDGVLKTKDGAAVTLEGTNFNIDKSLGLAGDNVVVYKDSLIKTNLNYNYGGGQDPSQHDKSFSNVRIVTGDGVNFTYERNGYIKKHEAVKNDNSAITNNIKIADSSIDSGRIYVENAGAKEGSDINIKNSVIRGYKLVQGEYGDIEIKGQNDINISDSHIQTNNTYKKSNPDKNTYANNGGRIAIKAGDNVKIENSKIESAYSNQSFGDTLTGTNAGDITIQAGNKNVELNNTNVHAKGNLIVTAQNGSVSAADSTLRARNHSDHDASAADHIKQLFVMAKDTISLDKSYTESTDNTTLKADAIDVKNDTNMHSNKTINMFGKNTTIADSTVQYNGLNFVEDENVLNNVTISGNTGFNDQSSTSLKLTTNGNLTIDGNNLLKRGFSATVDDEGDNPSLDMTVKHTNSVNHDSIALESTKGKVTIKNGSDIRTNTGDIKVSAVDSNNGEVFVQNSKLAAAANVDIKQALTHNAGTHITKDSTISGKNIKITTTNSDADINADLNNFANLSYSERLALNAGRDNNITGTGDLNATRVDFNAARNNNINITGNVTTDNTTFNGHTNNITATKNVTLKNTTIKAKDSSAPENTRTNVNAGGNFTTDGTVLALNKTKLSANADKDTNIVVSGADNKKAGIEINAKYTSDQLSNKTVTVNAADNKLAISKIKAGNLNLDANDTFYAALTNLTTSDTEGVTADASGRAYIEVANWGKFNLDPMDEYETTFTQPDGFTYTDHFVQGSRETGAGSAINTYKKHFIEFDNNGTMEKFLLVYEKPAQGCDPGPDVEGPTDDFGGIDLTDSLINQIRLPRQLEPTSKVAPIANNTTDPTSGIVNAAARIEVDADAATISKKQQEEFEI</sequence>
<dbReference type="NCBIfam" id="TIGR01901">
    <property type="entry name" value="adhes_NPXG"/>
    <property type="match status" value="1"/>
</dbReference>
<dbReference type="SMART" id="SM00912">
    <property type="entry name" value="Haemagg_act"/>
    <property type="match status" value="1"/>
</dbReference>
<comment type="caution">
    <text evidence="3">The sequence shown here is derived from an EMBL/GenBank/DDBJ whole genome shotgun (WGS) entry which is preliminary data.</text>
</comment>
<gene>
    <name evidence="3" type="ORF">IAA86_05545</name>
</gene>
<protein>
    <submittedName>
        <fullName evidence="3">Filamentous hemagglutinin N-terminal domain-containing protein</fullName>
    </submittedName>
</protein>
<feature type="signal peptide" evidence="1">
    <location>
        <begin position="1"/>
        <end position="30"/>
    </location>
</feature>
<dbReference type="InterPro" id="IPR011050">
    <property type="entry name" value="Pectin_lyase_fold/virulence"/>
</dbReference>